<protein>
    <recommendedName>
        <fullName evidence="3">Lipoprotein</fullName>
    </recommendedName>
</protein>
<dbReference type="Proteomes" id="UP000019678">
    <property type="component" value="Unassembled WGS sequence"/>
</dbReference>
<dbReference type="AlphaFoldDB" id="A0A017T5E9"/>
<name>A0A017T5E9_9BACT</name>
<dbReference type="STRING" id="1192034.CAP_4704"/>
<proteinExistence type="predicted"/>
<reference evidence="1 2" key="1">
    <citation type="submission" date="2013-05" db="EMBL/GenBank/DDBJ databases">
        <title>Genome assembly of Chondromyces apiculatus DSM 436.</title>
        <authorList>
            <person name="Sharma G."/>
            <person name="Khatri I."/>
            <person name="Kaur C."/>
            <person name="Mayilraj S."/>
            <person name="Subramanian S."/>
        </authorList>
    </citation>
    <scope>NUCLEOTIDE SEQUENCE [LARGE SCALE GENOMIC DNA]</scope>
    <source>
        <strain evidence="1 2">DSM 436</strain>
    </source>
</reference>
<dbReference type="OrthoDB" id="5520207at2"/>
<sequence length="117" mass="12600">MRAWARISGHLLADRGLSTASPASTLVLACGLVLAGVGCGHPATRDECEAIFQRTVELELRDQSITDPKLVAERTATVRTARGEDLINRCIGRRITDQAVACVKQAGNADEVDRCLR</sequence>
<comment type="caution">
    <text evidence="1">The sequence shown here is derived from an EMBL/GenBank/DDBJ whole genome shotgun (WGS) entry which is preliminary data.</text>
</comment>
<keyword evidence="2" id="KW-1185">Reference proteome</keyword>
<accession>A0A017T5E9</accession>
<organism evidence="1 2">
    <name type="scientific">Chondromyces apiculatus DSM 436</name>
    <dbReference type="NCBI Taxonomy" id="1192034"/>
    <lineage>
        <taxon>Bacteria</taxon>
        <taxon>Pseudomonadati</taxon>
        <taxon>Myxococcota</taxon>
        <taxon>Polyangia</taxon>
        <taxon>Polyangiales</taxon>
        <taxon>Polyangiaceae</taxon>
        <taxon>Chondromyces</taxon>
    </lineage>
</organism>
<evidence type="ECO:0000313" key="1">
    <source>
        <dbReference type="EMBL" id="EYF04227.1"/>
    </source>
</evidence>
<dbReference type="EMBL" id="ASRX01000037">
    <property type="protein sequence ID" value="EYF04227.1"/>
    <property type="molecule type" value="Genomic_DNA"/>
</dbReference>
<evidence type="ECO:0000313" key="2">
    <source>
        <dbReference type="Proteomes" id="UP000019678"/>
    </source>
</evidence>
<dbReference type="RefSeq" id="WP_044244563.1">
    <property type="nucleotide sequence ID" value="NZ_ASRX01000037.1"/>
</dbReference>
<gene>
    <name evidence="1" type="ORF">CAP_4704</name>
</gene>
<dbReference type="PROSITE" id="PS51257">
    <property type="entry name" value="PROKAR_LIPOPROTEIN"/>
    <property type="match status" value="1"/>
</dbReference>
<evidence type="ECO:0008006" key="3">
    <source>
        <dbReference type="Google" id="ProtNLM"/>
    </source>
</evidence>